<dbReference type="InterPro" id="IPR029063">
    <property type="entry name" value="SAM-dependent_MTases_sf"/>
</dbReference>
<organism evidence="4 5">
    <name type="scientific">Hyphomonas polymorpha PS728</name>
    <dbReference type="NCBI Taxonomy" id="1280954"/>
    <lineage>
        <taxon>Bacteria</taxon>
        <taxon>Pseudomonadati</taxon>
        <taxon>Pseudomonadota</taxon>
        <taxon>Alphaproteobacteria</taxon>
        <taxon>Hyphomonadales</taxon>
        <taxon>Hyphomonadaceae</taxon>
        <taxon>Hyphomonas</taxon>
    </lineage>
</organism>
<protein>
    <submittedName>
        <fullName evidence="4">O-methyltransferase family protein</fullName>
    </submittedName>
</protein>
<dbReference type="EMBL" id="ARYM01000001">
    <property type="protein sequence ID" value="KDA00516.1"/>
    <property type="molecule type" value="Genomic_DNA"/>
</dbReference>
<dbReference type="GO" id="GO:0008171">
    <property type="term" value="F:O-methyltransferase activity"/>
    <property type="evidence" value="ECO:0007669"/>
    <property type="project" value="InterPro"/>
</dbReference>
<dbReference type="Gene3D" id="3.40.50.150">
    <property type="entry name" value="Vaccinia Virus protein VP39"/>
    <property type="match status" value="1"/>
</dbReference>
<reference evidence="4 5" key="1">
    <citation type="journal article" date="2014" name="Antonie Van Leeuwenhoek">
        <title>Hyphomonas beringensis sp. nov. and Hyphomonas chukchiensis sp. nov., isolated from surface seawater of the Bering Sea and Chukchi Sea.</title>
        <authorList>
            <person name="Li C."/>
            <person name="Lai Q."/>
            <person name="Li G."/>
            <person name="Dong C."/>
            <person name="Wang J."/>
            <person name="Liao Y."/>
            <person name="Shao Z."/>
        </authorList>
    </citation>
    <scope>NUCLEOTIDE SEQUENCE [LARGE SCALE GENOMIC DNA]</scope>
    <source>
        <strain evidence="4 5">PS728</strain>
    </source>
</reference>
<dbReference type="InterPro" id="IPR002935">
    <property type="entry name" value="SAM_O-MeTrfase"/>
</dbReference>
<accession>A0A062VJ18</accession>
<dbReference type="PANTHER" id="PTHR10509">
    <property type="entry name" value="O-METHYLTRANSFERASE-RELATED"/>
    <property type="match status" value="1"/>
</dbReference>
<proteinExistence type="predicted"/>
<dbReference type="OrthoDB" id="9799672at2"/>
<dbReference type="Pfam" id="PF01596">
    <property type="entry name" value="Methyltransf_3"/>
    <property type="match status" value="1"/>
</dbReference>
<dbReference type="AlphaFoldDB" id="A0A062VJ18"/>
<keyword evidence="5" id="KW-1185">Reference proteome</keyword>
<dbReference type="PANTHER" id="PTHR10509:SF14">
    <property type="entry name" value="CAFFEOYL-COA O-METHYLTRANSFERASE 3-RELATED"/>
    <property type="match status" value="1"/>
</dbReference>
<dbReference type="RefSeq" id="WP_035593280.1">
    <property type="nucleotide sequence ID" value="NZ_ARYM01000001.1"/>
</dbReference>
<sequence length="218" mass="23153">MADNQIFEAVDQFIDGLFGSEDQALIRLRQRAAEAGLPHIEVSAGQGKLLYLLAKLIGARRILEIGTLGGYSGVWLGRALQADGELVTLELDPAYAAFARTSFNEAGIGSQTLILPGPALASLASLTGPFDLVFLDANKDEYPEYLAEAARLLRPGGLLLADNVVRKGAVLDPLADDPLAKGAARFLAELSAHPQFEAIVLQQVGLKGHDGLALAIRR</sequence>
<evidence type="ECO:0000313" key="5">
    <source>
        <dbReference type="Proteomes" id="UP000027100"/>
    </source>
</evidence>
<evidence type="ECO:0000256" key="3">
    <source>
        <dbReference type="ARBA" id="ARBA00022691"/>
    </source>
</evidence>
<dbReference type="InterPro" id="IPR050362">
    <property type="entry name" value="Cation-dep_OMT"/>
</dbReference>
<dbReference type="Proteomes" id="UP000027100">
    <property type="component" value="Unassembled WGS sequence"/>
</dbReference>
<dbReference type="PROSITE" id="PS51682">
    <property type="entry name" value="SAM_OMT_I"/>
    <property type="match status" value="1"/>
</dbReference>
<dbReference type="STRING" id="1280954.HPO_00765"/>
<dbReference type="SUPFAM" id="SSF53335">
    <property type="entry name" value="S-adenosyl-L-methionine-dependent methyltransferases"/>
    <property type="match status" value="1"/>
</dbReference>
<keyword evidence="2 4" id="KW-0808">Transferase</keyword>
<evidence type="ECO:0000313" key="4">
    <source>
        <dbReference type="EMBL" id="KDA00516.1"/>
    </source>
</evidence>
<gene>
    <name evidence="4" type="ORF">HPO_00765</name>
</gene>
<dbReference type="PATRIC" id="fig|1280954.3.peg.158"/>
<keyword evidence="1 4" id="KW-0489">Methyltransferase</keyword>
<evidence type="ECO:0000256" key="1">
    <source>
        <dbReference type="ARBA" id="ARBA00022603"/>
    </source>
</evidence>
<name>A0A062VJ18_9PROT</name>
<evidence type="ECO:0000256" key="2">
    <source>
        <dbReference type="ARBA" id="ARBA00022679"/>
    </source>
</evidence>
<keyword evidence="3" id="KW-0949">S-adenosyl-L-methionine</keyword>
<comment type="caution">
    <text evidence="4">The sequence shown here is derived from an EMBL/GenBank/DDBJ whole genome shotgun (WGS) entry which is preliminary data.</text>
</comment>
<dbReference type="GO" id="GO:0032259">
    <property type="term" value="P:methylation"/>
    <property type="evidence" value="ECO:0007669"/>
    <property type="project" value="UniProtKB-KW"/>
</dbReference>
<dbReference type="eggNOG" id="COG4122">
    <property type="taxonomic scope" value="Bacteria"/>
</dbReference>
<dbReference type="GO" id="GO:0008757">
    <property type="term" value="F:S-adenosylmethionine-dependent methyltransferase activity"/>
    <property type="evidence" value="ECO:0007669"/>
    <property type="project" value="TreeGrafter"/>
</dbReference>